<dbReference type="Gene3D" id="3.30.420.60">
    <property type="entry name" value="eRF1 domain 2"/>
    <property type="match status" value="1"/>
</dbReference>
<evidence type="ECO:0000259" key="1">
    <source>
        <dbReference type="Pfam" id="PF18859"/>
    </source>
</evidence>
<evidence type="ECO:0000313" key="2">
    <source>
        <dbReference type="EMBL" id="TDK27842.1"/>
    </source>
</evidence>
<dbReference type="SUPFAM" id="SSF53137">
    <property type="entry name" value="Translational machinery components"/>
    <property type="match status" value="1"/>
</dbReference>
<dbReference type="Proteomes" id="UP000295411">
    <property type="component" value="Unassembled WGS sequence"/>
</dbReference>
<dbReference type="Pfam" id="PF18859">
    <property type="entry name" value="acVLRF1"/>
    <property type="match status" value="1"/>
</dbReference>
<dbReference type="NCBIfam" id="NF041024">
    <property type="entry name" value="acVLRF1_NCBI"/>
    <property type="match status" value="1"/>
</dbReference>
<name>A0A4R5U2M3_9MICC</name>
<accession>A0A4R5U2M3</accession>
<protein>
    <recommendedName>
        <fullName evidence="1">Actinobacteria/chloroflexi VLRF1 release factor domain-containing protein</fullName>
    </recommendedName>
</protein>
<dbReference type="AlphaFoldDB" id="A0A4R5U2M3"/>
<comment type="caution">
    <text evidence="2">The sequence shown here is derived from an EMBL/GenBank/DDBJ whole genome shotgun (WGS) entry which is preliminary data.</text>
</comment>
<organism evidence="2 3">
    <name type="scientific">Arthrobacter crusticola</name>
    <dbReference type="NCBI Taxonomy" id="2547960"/>
    <lineage>
        <taxon>Bacteria</taxon>
        <taxon>Bacillati</taxon>
        <taxon>Actinomycetota</taxon>
        <taxon>Actinomycetes</taxon>
        <taxon>Micrococcales</taxon>
        <taxon>Micrococcaceae</taxon>
        <taxon>Arthrobacter</taxon>
    </lineage>
</organism>
<dbReference type="OrthoDB" id="3728778at2"/>
<dbReference type="InterPro" id="IPR040783">
    <property type="entry name" value="VLRF1"/>
</dbReference>
<dbReference type="RefSeq" id="WP_133402262.1">
    <property type="nucleotide sequence ID" value="NZ_SMTK01000001.1"/>
</dbReference>
<feature type="domain" description="Actinobacteria/chloroflexi VLRF1 release factor" evidence="1">
    <location>
        <begin position="78"/>
        <end position="208"/>
    </location>
</feature>
<dbReference type="EMBL" id="SMTK01000001">
    <property type="protein sequence ID" value="TDK27842.1"/>
    <property type="molecule type" value="Genomic_DNA"/>
</dbReference>
<dbReference type="InterPro" id="IPR042226">
    <property type="entry name" value="eFR1_2_sf"/>
</dbReference>
<reference evidence="2 3" key="1">
    <citation type="submission" date="2019-03" db="EMBL/GenBank/DDBJ databases">
        <title>Arthrobacter sp. nov., an bacterium isolated from biocrust in Mu Us Desert.</title>
        <authorList>
            <person name="Lixiong L."/>
        </authorList>
    </citation>
    <scope>NUCLEOTIDE SEQUENCE [LARGE SCALE GENOMIC DNA]</scope>
    <source>
        <strain evidence="2 3">SLN-3</strain>
    </source>
</reference>
<evidence type="ECO:0000313" key="3">
    <source>
        <dbReference type="Proteomes" id="UP000295411"/>
    </source>
</evidence>
<gene>
    <name evidence="2" type="ORF">E2F48_01605</name>
</gene>
<proteinExistence type="predicted"/>
<keyword evidence="3" id="KW-1185">Reference proteome</keyword>
<sequence>MAEPRTVLVSGERLAGWLERFAQRNGGYTIDAGSPGGALTLNASNGCRAVLVPPLPPAQEAAGAPSVEALTAAAGEPRAVALILVRRGGYSVGVARNGRLLASKTGTRYVQSRTAAGGWSQQRFARRRANQASSLVQAAAEHASAVFSAHPIDCVQLGGDRTLALEVLAHPALTQYAHLPRLPFTAVPDPRLAVLERAAAEAMSVRITITDPPEAAAG</sequence>